<dbReference type="PANTHER" id="PTHR43267:SF3">
    <property type="entry name" value="THIF PROTEIN"/>
    <property type="match status" value="1"/>
</dbReference>
<dbReference type="Gene3D" id="3.40.50.720">
    <property type="entry name" value="NAD(P)-binding Rossmann-like Domain"/>
    <property type="match status" value="1"/>
</dbReference>
<evidence type="ECO:0000313" key="3">
    <source>
        <dbReference type="Proteomes" id="UP000824165"/>
    </source>
</evidence>
<dbReference type="GO" id="GO:0061503">
    <property type="term" value="F:tRNA threonylcarbamoyladenosine dehydratase"/>
    <property type="evidence" value="ECO:0007669"/>
    <property type="project" value="TreeGrafter"/>
</dbReference>
<dbReference type="PANTHER" id="PTHR43267">
    <property type="entry name" value="TRNA THREONYLCARBAMOYLADENOSINE DEHYDRATASE"/>
    <property type="match status" value="1"/>
</dbReference>
<organism evidence="2 3">
    <name type="scientific">Candidatus Ornithomonoglobus intestinigallinarum</name>
    <dbReference type="NCBI Taxonomy" id="2840894"/>
    <lineage>
        <taxon>Bacteria</taxon>
        <taxon>Bacillati</taxon>
        <taxon>Bacillota</taxon>
        <taxon>Clostridia</taxon>
        <taxon>Candidatus Ornithomonoglobus</taxon>
    </lineage>
</organism>
<dbReference type="InterPro" id="IPR045886">
    <property type="entry name" value="ThiF/MoeB/HesA"/>
</dbReference>
<dbReference type="AlphaFoldDB" id="A0A9D1H3N2"/>
<dbReference type="NCBIfam" id="NF006395">
    <property type="entry name" value="PRK08644.1"/>
    <property type="match status" value="1"/>
</dbReference>
<dbReference type="GO" id="GO:0016779">
    <property type="term" value="F:nucleotidyltransferase activity"/>
    <property type="evidence" value="ECO:0007669"/>
    <property type="project" value="UniProtKB-KW"/>
</dbReference>
<dbReference type="InterPro" id="IPR012729">
    <property type="entry name" value="ThiF_fam2"/>
</dbReference>
<dbReference type="GO" id="GO:0061504">
    <property type="term" value="P:cyclic threonylcarbamoyladenosine biosynthetic process"/>
    <property type="evidence" value="ECO:0007669"/>
    <property type="project" value="TreeGrafter"/>
</dbReference>
<protein>
    <submittedName>
        <fullName evidence="2">Sulfur carrier protein ThiS adenylyltransferase ThiF</fullName>
    </submittedName>
</protein>
<evidence type="ECO:0000313" key="2">
    <source>
        <dbReference type="EMBL" id="HIT85251.1"/>
    </source>
</evidence>
<sequence length="219" mass="23793">MADIKNKSCGLSREAFERALIERHTKPVFEKLKNSSAAVAGAGGLGSNIAVSLARAGVGRLLIVDFDRVEISNLNRQQYFVKHVGMYKTDALAEILRDINPYIKVETKTIRVTQDNAAAVFCGFDIVCEAFDRAENKAMLINALLLSQPKTKIISGSGMAGYLSANTIKTRMITKRLYICGDGVSDSAEHNGLMAPRVAVCANHQANMALRLLLGETEC</sequence>
<reference evidence="2" key="2">
    <citation type="journal article" date="2021" name="PeerJ">
        <title>Extensive microbial diversity within the chicken gut microbiome revealed by metagenomics and culture.</title>
        <authorList>
            <person name="Gilroy R."/>
            <person name="Ravi A."/>
            <person name="Getino M."/>
            <person name="Pursley I."/>
            <person name="Horton D.L."/>
            <person name="Alikhan N.F."/>
            <person name="Baker D."/>
            <person name="Gharbi K."/>
            <person name="Hall N."/>
            <person name="Watson M."/>
            <person name="Adriaenssens E.M."/>
            <person name="Foster-Nyarko E."/>
            <person name="Jarju S."/>
            <person name="Secka A."/>
            <person name="Antonio M."/>
            <person name="Oren A."/>
            <person name="Chaudhuri R.R."/>
            <person name="La Ragione R."/>
            <person name="Hildebrand F."/>
            <person name="Pallen M.J."/>
        </authorList>
    </citation>
    <scope>NUCLEOTIDE SEQUENCE</scope>
    <source>
        <strain evidence="2">CHK181-108</strain>
    </source>
</reference>
<dbReference type="InterPro" id="IPR000594">
    <property type="entry name" value="ThiF_NAD_FAD-bd"/>
</dbReference>
<proteinExistence type="predicted"/>
<dbReference type="SUPFAM" id="SSF69572">
    <property type="entry name" value="Activating enzymes of the ubiquitin-like proteins"/>
    <property type="match status" value="1"/>
</dbReference>
<dbReference type="NCBIfam" id="TIGR02354">
    <property type="entry name" value="thiF_fam2"/>
    <property type="match status" value="1"/>
</dbReference>
<reference evidence="2" key="1">
    <citation type="submission" date="2020-10" db="EMBL/GenBank/DDBJ databases">
        <authorList>
            <person name="Gilroy R."/>
        </authorList>
    </citation>
    <scope>NUCLEOTIDE SEQUENCE</scope>
    <source>
        <strain evidence="2">CHK181-108</strain>
    </source>
</reference>
<dbReference type="Pfam" id="PF00899">
    <property type="entry name" value="ThiF"/>
    <property type="match status" value="1"/>
</dbReference>
<dbReference type="Proteomes" id="UP000824165">
    <property type="component" value="Unassembled WGS sequence"/>
</dbReference>
<dbReference type="GO" id="GO:0008641">
    <property type="term" value="F:ubiquitin-like modifier activating enzyme activity"/>
    <property type="evidence" value="ECO:0007669"/>
    <property type="project" value="InterPro"/>
</dbReference>
<dbReference type="EMBL" id="DVLU01000047">
    <property type="protein sequence ID" value="HIT85251.1"/>
    <property type="molecule type" value="Genomic_DNA"/>
</dbReference>
<keyword evidence="2" id="KW-0548">Nucleotidyltransferase</keyword>
<dbReference type="InterPro" id="IPR035985">
    <property type="entry name" value="Ubiquitin-activating_enz"/>
</dbReference>
<accession>A0A9D1H3N2</accession>
<feature type="domain" description="THIF-type NAD/FAD binding fold" evidence="1">
    <location>
        <begin position="25"/>
        <end position="217"/>
    </location>
</feature>
<evidence type="ECO:0000259" key="1">
    <source>
        <dbReference type="Pfam" id="PF00899"/>
    </source>
</evidence>
<name>A0A9D1H3N2_9FIRM</name>
<keyword evidence="2" id="KW-0808">Transferase</keyword>
<gene>
    <name evidence="2" type="primary">thiF</name>
    <name evidence="2" type="ORF">IAA60_05005</name>
</gene>
<comment type="caution">
    <text evidence="2">The sequence shown here is derived from an EMBL/GenBank/DDBJ whole genome shotgun (WGS) entry which is preliminary data.</text>
</comment>